<dbReference type="InterPro" id="IPR034161">
    <property type="entry name" value="Pepsin-like_plant"/>
</dbReference>
<evidence type="ECO:0000259" key="6">
    <source>
        <dbReference type="PROSITE" id="PS51767"/>
    </source>
</evidence>
<keyword evidence="8" id="KW-1185">Reference proteome</keyword>
<dbReference type="Gene3D" id="2.40.70.10">
    <property type="entry name" value="Acid Proteases"/>
    <property type="match status" value="2"/>
</dbReference>
<evidence type="ECO:0000256" key="5">
    <source>
        <dbReference type="ARBA" id="ARBA00023180"/>
    </source>
</evidence>
<evidence type="ECO:0000313" key="8">
    <source>
        <dbReference type="Proteomes" id="UP001454036"/>
    </source>
</evidence>
<comment type="caution">
    <text evidence="7">The sequence shown here is derived from an EMBL/GenBank/DDBJ whole genome shotgun (WGS) entry which is preliminary data.</text>
</comment>
<dbReference type="PROSITE" id="PS00141">
    <property type="entry name" value="ASP_PROTEASE"/>
    <property type="match status" value="1"/>
</dbReference>
<dbReference type="InterPro" id="IPR001969">
    <property type="entry name" value="Aspartic_peptidase_AS"/>
</dbReference>
<dbReference type="GO" id="GO:0006508">
    <property type="term" value="P:proteolysis"/>
    <property type="evidence" value="ECO:0007669"/>
    <property type="project" value="UniProtKB-KW"/>
</dbReference>
<protein>
    <submittedName>
        <fullName evidence="7">Aspartic protease</fullName>
    </submittedName>
</protein>
<dbReference type="GO" id="GO:0004190">
    <property type="term" value="F:aspartic-type endopeptidase activity"/>
    <property type="evidence" value="ECO:0007669"/>
    <property type="project" value="UniProtKB-KW"/>
</dbReference>
<dbReference type="InterPro" id="IPR033121">
    <property type="entry name" value="PEPTIDASE_A1"/>
</dbReference>
<accession>A0AAV3QXG8</accession>
<dbReference type="SUPFAM" id="SSF50630">
    <property type="entry name" value="Acid proteases"/>
    <property type="match status" value="1"/>
</dbReference>
<sequence>MASSVSSIITFFIFLQFFTLSISKPLILPLKHTLTQTLYKNTPHLLKSTTTHSTSRLHHHRHHHVSLPLTPGSDYTLSFSLGSQIISLYMDTGSDLVWLPCTPFTCILCEGKYDPKTIANPRPLNLTSATPITCKSRACMSVHSSRSTSNLCAIANCPLEDIETSDCDNFSCPNFYFAYADGSFVGKLYNDNLEIPFSSPKLNIQNFTFGCAHTALGEPIGVAGFGRGALSMTSQLANTFPEIGNHFSYCLVSHSFDQTRVRKQSPLILGRYFSKKESENGEIDDVVSKDMVFTPMLENPKHPYFYCVGLEGISLGRTRIESPQSLKDVDSKGNGGMVVDSGTTFTMLPAKFHENVVAEFRTRVDKVYNRASHIEENTGLSPCYYINDDISVPKLVLHFGGNSSVAMPRKNYFYEFIDGGDDGKRKRKVGCLMLMNGGDEAESSGPAGLLGNYFQQGFEVVYDLEEKKLGFARRKCSSLWDRLK</sequence>
<dbReference type="PANTHER" id="PTHR47967:SF26">
    <property type="entry name" value="PEPTIDASE A1 DOMAIN-CONTAINING PROTEIN"/>
    <property type="match status" value="1"/>
</dbReference>
<reference evidence="7 8" key="1">
    <citation type="submission" date="2024-01" db="EMBL/GenBank/DDBJ databases">
        <title>The complete chloroplast genome sequence of Lithospermum erythrorhizon: insights into the phylogenetic relationship among Boraginaceae species and the maternal lineages of purple gromwells.</title>
        <authorList>
            <person name="Okada T."/>
            <person name="Watanabe K."/>
        </authorList>
    </citation>
    <scope>NUCLEOTIDE SEQUENCE [LARGE SCALE GENOMIC DNA]</scope>
</reference>
<evidence type="ECO:0000313" key="7">
    <source>
        <dbReference type="EMBL" id="GAA0167996.1"/>
    </source>
</evidence>
<dbReference type="AlphaFoldDB" id="A0AAV3QXG8"/>
<keyword evidence="4" id="KW-0378">Hydrolase</keyword>
<dbReference type="Proteomes" id="UP001454036">
    <property type="component" value="Unassembled WGS sequence"/>
</dbReference>
<gene>
    <name evidence="7" type="ORF">LIER_40472</name>
</gene>
<dbReference type="FunFam" id="2.40.70.10:FF:000055">
    <property type="entry name" value="Probable aspartyl protease At4g16563"/>
    <property type="match status" value="1"/>
</dbReference>
<dbReference type="InterPro" id="IPR021109">
    <property type="entry name" value="Peptidase_aspartic_dom_sf"/>
</dbReference>
<dbReference type="InterPro" id="IPR032799">
    <property type="entry name" value="TAXi_C"/>
</dbReference>
<comment type="similarity">
    <text evidence="1">Belongs to the peptidase A1 family.</text>
</comment>
<dbReference type="EMBL" id="BAABME010023425">
    <property type="protein sequence ID" value="GAA0167996.1"/>
    <property type="molecule type" value="Genomic_DNA"/>
</dbReference>
<dbReference type="InterPro" id="IPR051708">
    <property type="entry name" value="Plant_Aspart_Prot_A1"/>
</dbReference>
<dbReference type="InterPro" id="IPR032861">
    <property type="entry name" value="TAXi_N"/>
</dbReference>
<evidence type="ECO:0000256" key="4">
    <source>
        <dbReference type="ARBA" id="ARBA00022801"/>
    </source>
</evidence>
<dbReference type="Pfam" id="PF14541">
    <property type="entry name" value="TAXi_C"/>
    <property type="match status" value="1"/>
</dbReference>
<keyword evidence="2 7" id="KW-0645">Protease</keyword>
<dbReference type="Pfam" id="PF14543">
    <property type="entry name" value="TAXi_N"/>
    <property type="match status" value="1"/>
</dbReference>
<feature type="domain" description="Peptidase A1" evidence="6">
    <location>
        <begin position="75"/>
        <end position="472"/>
    </location>
</feature>
<proteinExistence type="inferred from homology"/>
<keyword evidence="3" id="KW-0064">Aspartyl protease</keyword>
<dbReference type="PANTHER" id="PTHR47967">
    <property type="entry name" value="OS07G0603500 PROTEIN-RELATED"/>
    <property type="match status" value="1"/>
</dbReference>
<dbReference type="PROSITE" id="PS51767">
    <property type="entry name" value="PEPTIDASE_A1"/>
    <property type="match status" value="1"/>
</dbReference>
<evidence type="ECO:0000256" key="2">
    <source>
        <dbReference type="ARBA" id="ARBA00022670"/>
    </source>
</evidence>
<dbReference type="CDD" id="cd05476">
    <property type="entry name" value="pepsin_A_like_plant"/>
    <property type="match status" value="1"/>
</dbReference>
<evidence type="ECO:0000256" key="1">
    <source>
        <dbReference type="ARBA" id="ARBA00007447"/>
    </source>
</evidence>
<keyword evidence="5" id="KW-0325">Glycoprotein</keyword>
<name>A0AAV3QXG8_LITER</name>
<dbReference type="GO" id="GO:0005576">
    <property type="term" value="C:extracellular region"/>
    <property type="evidence" value="ECO:0007669"/>
    <property type="project" value="TreeGrafter"/>
</dbReference>
<evidence type="ECO:0000256" key="3">
    <source>
        <dbReference type="ARBA" id="ARBA00022750"/>
    </source>
</evidence>
<organism evidence="7 8">
    <name type="scientific">Lithospermum erythrorhizon</name>
    <name type="common">Purple gromwell</name>
    <name type="synonym">Lithospermum officinale var. erythrorhizon</name>
    <dbReference type="NCBI Taxonomy" id="34254"/>
    <lineage>
        <taxon>Eukaryota</taxon>
        <taxon>Viridiplantae</taxon>
        <taxon>Streptophyta</taxon>
        <taxon>Embryophyta</taxon>
        <taxon>Tracheophyta</taxon>
        <taxon>Spermatophyta</taxon>
        <taxon>Magnoliopsida</taxon>
        <taxon>eudicotyledons</taxon>
        <taxon>Gunneridae</taxon>
        <taxon>Pentapetalae</taxon>
        <taxon>asterids</taxon>
        <taxon>lamiids</taxon>
        <taxon>Boraginales</taxon>
        <taxon>Boraginaceae</taxon>
        <taxon>Boraginoideae</taxon>
        <taxon>Lithospermeae</taxon>
        <taxon>Lithospermum</taxon>
    </lineage>
</organism>